<evidence type="ECO:0000256" key="2">
    <source>
        <dbReference type="ARBA" id="ARBA00022691"/>
    </source>
</evidence>
<evidence type="ECO:0000256" key="1">
    <source>
        <dbReference type="ARBA" id="ARBA00001966"/>
    </source>
</evidence>
<comment type="cofactor">
    <cofactor evidence="1">
        <name>[4Fe-4S] cluster</name>
        <dbReference type="ChEBI" id="CHEBI:49883"/>
    </cofactor>
</comment>
<dbReference type="Gene3D" id="3.20.20.70">
    <property type="entry name" value="Aldolase class I"/>
    <property type="match status" value="1"/>
</dbReference>
<dbReference type="Pfam" id="PF13353">
    <property type="entry name" value="Fer4_12"/>
    <property type="match status" value="1"/>
</dbReference>
<reference evidence="6" key="2">
    <citation type="submission" date="2020-09" db="EMBL/GenBank/DDBJ databases">
        <authorList>
            <person name="Sun Q."/>
            <person name="Zhou Y."/>
        </authorList>
    </citation>
    <scope>NUCLEOTIDE SEQUENCE</scope>
    <source>
        <strain evidence="6">CGMCC 1.7086</strain>
    </source>
</reference>
<keyword evidence="7" id="KW-1185">Reference proteome</keyword>
<dbReference type="InterPro" id="IPR007197">
    <property type="entry name" value="rSAM"/>
</dbReference>
<organism evidence="6 7">
    <name type="scientific">Bowmanella pacifica</name>
    <dbReference type="NCBI Taxonomy" id="502051"/>
    <lineage>
        <taxon>Bacteria</taxon>
        <taxon>Pseudomonadati</taxon>
        <taxon>Pseudomonadota</taxon>
        <taxon>Gammaproteobacteria</taxon>
        <taxon>Alteromonadales</taxon>
        <taxon>Alteromonadaceae</taxon>
        <taxon>Bowmanella</taxon>
    </lineage>
</organism>
<dbReference type="NCBIfam" id="TIGR02826">
    <property type="entry name" value="RNR_activ_nrdG3"/>
    <property type="match status" value="1"/>
</dbReference>
<sequence length="163" mass="18551">MTQNVWLKPFNSFPPQICFQEVPDQVSLAFSVTGCPLRCSGCHSQDSWDPNVGEALTPARFRAYLTRYQHLIDCVLFFGGEWHPDALQTLLDIAHEQGLKTCLYTGMDKVPVRLARRLDYLKTGRWLTNRGGLSSPNTNQRFMELASGNLLNFRFMERDHAAA</sequence>
<dbReference type="RefSeq" id="WP_188695281.1">
    <property type="nucleotide sequence ID" value="NZ_BMLS01000003.1"/>
</dbReference>
<keyword evidence="5" id="KW-0411">Iron-sulfur</keyword>
<dbReference type="GO" id="GO:0051536">
    <property type="term" value="F:iron-sulfur cluster binding"/>
    <property type="evidence" value="ECO:0007669"/>
    <property type="project" value="UniProtKB-KW"/>
</dbReference>
<dbReference type="AlphaFoldDB" id="A0A917Z1Q2"/>
<reference evidence="6" key="1">
    <citation type="journal article" date="2014" name="Int. J. Syst. Evol. Microbiol.">
        <title>Complete genome sequence of Corynebacterium casei LMG S-19264T (=DSM 44701T), isolated from a smear-ripened cheese.</title>
        <authorList>
            <consortium name="US DOE Joint Genome Institute (JGI-PGF)"/>
            <person name="Walter F."/>
            <person name="Albersmeier A."/>
            <person name="Kalinowski J."/>
            <person name="Ruckert C."/>
        </authorList>
    </citation>
    <scope>NUCLEOTIDE SEQUENCE</scope>
    <source>
        <strain evidence="6">CGMCC 1.7086</strain>
    </source>
</reference>
<evidence type="ECO:0000256" key="4">
    <source>
        <dbReference type="ARBA" id="ARBA00023004"/>
    </source>
</evidence>
<evidence type="ECO:0000313" key="6">
    <source>
        <dbReference type="EMBL" id="GGO70531.1"/>
    </source>
</evidence>
<dbReference type="GO" id="GO:0046872">
    <property type="term" value="F:metal ion binding"/>
    <property type="evidence" value="ECO:0007669"/>
    <property type="project" value="UniProtKB-KW"/>
</dbReference>
<keyword evidence="2" id="KW-0949">S-adenosyl-L-methionine</keyword>
<dbReference type="Proteomes" id="UP000606935">
    <property type="component" value="Unassembled WGS sequence"/>
</dbReference>
<dbReference type="InterPro" id="IPR014191">
    <property type="entry name" value="Anaer_RNR_activator"/>
</dbReference>
<dbReference type="InterPro" id="IPR013785">
    <property type="entry name" value="Aldolase_TIM"/>
</dbReference>
<dbReference type="SFLD" id="SFLDS00029">
    <property type="entry name" value="Radical_SAM"/>
    <property type="match status" value="1"/>
</dbReference>
<dbReference type="GO" id="GO:0003824">
    <property type="term" value="F:catalytic activity"/>
    <property type="evidence" value="ECO:0007669"/>
    <property type="project" value="InterPro"/>
</dbReference>
<gene>
    <name evidence="6" type="ORF">GCM10010982_24270</name>
</gene>
<evidence type="ECO:0000256" key="3">
    <source>
        <dbReference type="ARBA" id="ARBA00022723"/>
    </source>
</evidence>
<keyword evidence="4" id="KW-0408">Iron</keyword>
<comment type="caution">
    <text evidence="6">The sequence shown here is derived from an EMBL/GenBank/DDBJ whole genome shotgun (WGS) entry which is preliminary data.</text>
</comment>
<evidence type="ECO:0000256" key="5">
    <source>
        <dbReference type="ARBA" id="ARBA00023014"/>
    </source>
</evidence>
<dbReference type="InterPro" id="IPR058240">
    <property type="entry name" value="rSAM_sf"/>
</dbReference>
<keyword evidence="3" id="KW-0479">Metal-binding</keyword>
<dbReference type="SUPFAM" id="SSF102114">
    <property type="entry name" value="Radical SAM enzymes"/>
    <property type="match status" value="1"/>
</dbReference>
<evidence type="ECO:0000313" key="7">
    <source>
        <dbReference type="Proteomes" id="UP000606935"/>
    </source>
</evidence>
<dbReference type="EMBL" id="BMLS01000003">
    <property type="protein sequence ID" value="GGO70531.1"/>
    <property type="molecule type" value="Genomic_DNA"/>
</dbReference>
<name>A0A917Z1Q2_9ALTE</name>
<accession>A0A917Z1Q2</accession>
<protein>
    <submittedName>
        <fullName evidence="6">Uncharacterized protein</fullName>
    </submittedName>
</protein>
<proteinExistence type="predicted"/>